<dbReference type="InterPro" id="IPR002213">
    <property type="entry name" value="UDP_glucos_trans"/>
</dbReference>
<organism evidence="3 4">
    <name type="scientific">Tetranychus urticae</name>
    <name type="common">Two-spotted spider mite</name>
    <dbReference type="NCBI Taxonomy" id="32264"/>
    <lineage>
        <taxon>Eukaryota</taxon>
        <taxon>Metazoa</taxon>
        <taxon>Ecdysozoa</taxon>
        <taxon>Arthropoda</taxon>
        <taxon>Chelicerata</taxon>
        <taxon>Arachnida</taxon>
        <taxon>Acari</taxon>
        <taxon>Acariformes</taxon>
        <taxon>Trombidiformes</taxon>
        <taxon>Prostigmata</taxon>
        <taxon>Eleutherengona</taxon>
        <taxon>Raphignathae</taxon>
        <taxon>Tetranychoidea</taxon>
        <taxon>Tetranychidae</taxon>
        <taxon>Tetranychus</taxon>
    </lineage>
</organism>
<dbReference type="EMBL" id="CAEY01001815">
    <property type="status" value="NOT_ANNOTATED_CDS"/>
    <property type="molecule type" value="Genomic_DNA"/>
</dbReference>
<dbReference type="GeneID" id="107361393"/>
<dbReference type="CDD" id="cd03784">
    <property type="entry name" value="GT1_Gtf-like"/>
    <property type="match status" value="1"/>
</dbReference>
<dbReference type="Proteomes" id="UP000015104">
    <property type="component" value="Unassembled WGS sequence"/>
</dbReference>
<dbReference type="GO" id="GO:0008194">
    <property type="term" value="F:UDP-glycosyltransferase activity"/>
    <property type="evidence" value="ECO:0007669"/>
    <property type="project" value="InterPro"/>
</dbReference>
<reference evidence="3" key="4">
    <citation type="submission" date="2015-06" db="UniProtKB">
        <authorList>
            <consortium name="EnsemblMetazoa"/>
        </authorList>
    </citation>
    <scope>IDENTIFICATION</scope>
</reference>
<dbReference type="SUPFAM" id="SSF53756">
    <property type="entry name" value="UDP-Glycosyltransferase/glycogen phosphorylase"/>
    <property type="match status" value="1"/>
</dbReference>
<gene>
    <name evidence="3" type="primary">107361393</name>
    <name evidence="2" type="synonym">UGT203A3</name>
</gene>
<accession>T1K7Z1</accession>
<dbReference type="PANTHER" id="PTHR48050">
    <property type="entry name" value="STEROL 3-BETA-GLUCOSYLTRANSFERASE"/>
    <property type="match status" value="1"/>
</dbReference>
<keyword evidence="1 2" id="KW-0808">Transferase</keyword>
<evidence type="ECO:0000256" key="1">
    <source>
        <dbReference type="ARBA" id="ARBA00022679"/>
    </source>
</evidence>
<evidence type="ECO:0000313" key="4">
    <source>
        <dbReference type="Proteomes" id="UP000015104"/>
    </source>
</evidence>
<dbReference type="KEGG" id="tut:107361393"/>
<sequence length="426" mass="48587">MKIFFLPMDAHGHVNACIGLARMLKDFGHQCVFAVPKRWCKPIEEYDFKVEILDDPTVPDDEDTQKKWGTFMNKYAHTYSKSPKEQFVELIVPASVAFIDYVKIINDQLPALLESTNPDFIIIDFYVTVPSVINSGKPWALLYSCNPLRAYDGPNVPPYGFGLPIDTDQATTMSYKMFMAEAMKDVKSSFDEWLVSKGVTPEPFAIMKPSPYLNVYPFPADLDYTEIGPVPDKWFRLDHMVRKVQDGPLGFDEKFFDRPGKKIFFSLGSMGAADIELMKRLIGILGKSKHLFIVSKGPFHDKYELAENMVGGKYLNQMAILPRVDLVIHHGGNNTFVETLYFGKPFIVLPLFADQHDNGRRAEDKKIGRSFRPHHVTEDELLSAIDELLNDKELHDRVTKIGENIRNSKSIEDFNNKIEIIVAEHK</sequence>
<reference evidence="2" key="2">
    <citation type="journal article" date="2014" name="Insect Biochem. Mol. Biol.">
        <title>Bacterial origin of a diverse family of UDP-glycosyltransferase genes in the Tetranychus urticae genome.</title>
        <authorList>
            <person name="Ahn S.J."/>
            <person name="Dermauw W."/>
            <person name="Wybouw N."/>
            <person name="Heckel D.G."/>
            <person name="Van Leeuwen T."/>
        </authorList>
    </citation>
    <scope>NUCLEOTIDE SEQUENCE</scope>
</reference>
<dbReference type="PANTHER" id="PTHR48050:SF13">
    <property type="entry name" value="STEROL 3-BETA-GLUCOSYLTRANSFERASE UGT80A2"/>
    <property type="match status" value="1"/>
</dbReference>
<dbReference type="Pfam" id="PF00201">
    <property type="entry name" value="UDPGT"/>
    <property type="match status" value="1"/>
</dbReference>
<dbReference type="EMBL" id="KJ584766">
    <property type="protein sequence ID" value="AHX56893.1"/>
    <property type="molecule type" value="mRNA"/>
</dbReference>
<proteinExistence type="evidence at transcript level"/>
<dbReference type="RefSeq" id="NP_001310044.1">
    <property type="nucleotide sequence ID" value="NM_001323115.1"/>
</dbReference>
<evidence type="ECO:0000313" key="2">
    <source>
        <dbReference type="EMBL" id="AHX56893.1"/>
    </source>
</evidence>
<dbReference type="OrthoDB" id="5835829at2759"/>
<name>T1K7Z1_TETUR</name>
<protein>
    <submittedName>
        <fullName evidence="2">UDP-glycosyltransferase 203A3</fullName>
    </submittedName>
</protein>
<dbReference type="HOGENOM" id="CLU_000537_0_0_1"/>
<dbReference type="AlphaFoldDB" id="T1K7Z1"/>
<keyword evidence="4" id="KW-1185">Reference proteome</keyword>
<dbReference type="EnsemblMetazoa" id="tetur06g06100.1">
    <property type="protein sequence ID" value="tetur06g06100.1"/>
    <property type="gene ID" value="tetur06g06100"/>
</dbReference>
<dbReference type="InterPro" id="IPR050426">
    <property type="entry name" value="Glycosyltransferase_28"/>
</dbReference>
<dbReference type="Gene3D" id="3.40.50.2000">
    <property type="entry name" value="Glycogen Phosphorylase B"/>
    <property type="match status" value="2"/>
</dbReference>
<dbReference type="eggNOG" id="KOG1192">
    <property type="taxonomic scope" value="Eukaryota"/>
</dbReference>
<evidence type="ECO:0000313" key="3">
    <source>
        <dbReference type="EnsemblMetazoa" id="tetur06g06100.1"/>
    </source>
</evidence>
<reference evidence="2" key="3">
    <citation type="submission" date="2014-03" db="EMBL/GenBank/DDBJ databases">
        <authorList>
            <person name="Ahn S.-J."/>
            <person name="Dermauw W."/>
            <person name="Wybouw N."/>
            <person name="Heckel D.G."/>
            <person name="Van Leeuwen T."/>
        </authorList>
    </citation>
    <scope>NUCLEOTIDE SEQUENCE</scope>
</reference>
<reference evidence="4" key="1">
    <citation type="submission" date="2011-08" db="EMBL/GenBank/DDBJ databases">
        <authorList>
            <person name="Rombauts S."/>
        </authorList>
    </citation>
    <scope>NUCLEOTIDE SEQUENCE</scope>
    <source>
        <strain evidence="4">London</strain>
    </source>
</reference>
<dbReference type="OMA" id="GHINACH"/>